<sequence>MSLEEKQRDAGRCRWLKSSAQKLDVVRKELSAEAQNMSNELKCLLVKNQQILTLRAEIQGMHKELCRARSAYECEKKKSFNQMEQRQVLDKNLASMEQEVEKLRADQIRAGNRERGSDINVTPKNGNIVDIPLLINWATTFNRQDLTRSTHTEQFYNTHHISMM</sequence>
<evidence type="ECO:0000256" key="5">
    <source>
        <dbReference type="ARBA" id="ARBA00023089"/>
    </source>
</evidence>
<feature type="coiled-coil region" evidence="6">
    <location>
        <begin position="20"/>
        <end position="47"/>
    </location>
</feature>
<dbReference type="PANTHER" id="PTHR33405">
    <property type="entry name" value="PROTEIN FLX-LIKE 2"/>
    <property type="match status" value="1"/>
</dbReference>
<dbReference type="InterPro" id="IPR040353">
    <property type="entry name" value="FLX/FLX-like"/>
</dbReference>
<reference evidence="7 8" key="1">
    <citation type="journal article" date="2022" name="Nat. Plants">
        <title>Genomes of leafy and leafless Platanthera orchids illuminate the evolution of mycoheterotrophy.</title>
        <authorList>
            <person name="Li M.H."/>
            <person name="Liu K.W."/>
            <person name="Li Z."/>
            <person name="Lu H.C."/>
            <person name="Ye Q.L."/>
            <person name="Zhang D."/>
            <person name="Wang J.Y."/>
            <person name="Li Y.F."/>
            <person name="Zhong Z.M."/>
            <person name="Liu X."/>
            <person name="Yu X."/>
            <person name="Liu D.K."/>
            <person name="Tu X.D."/>
            <person name="Liu B."/>
            <person name="Hao Y."/>
            <person name="Liao X.Y."/>
            <person name="Jiang Y.T."/>
            <person name="Sun W.H."/>
            <person name="Chen J."/>
            <person name="Chen Y.Q."/>
            <person name="Ai Y."/>
            <person name="Zhai J.W."/>
            <person name="Wu S.S."/>
            <person name="Zhou Z."/>
            <person name="Hsiao Y.Y."/>
            <person name="Wu W.L."/>
            <person name="Chen Y.Y."/>
            <person name="Lin Y.F."/>
            <person name="Hsu J.L."/>
            <person name="Li C.Y."/>
            <person name="Wang Z.W."/>
            <person name="Zhao X."/>
            <person name="Zhong W.Y."/>
            <person name="Ma X.K."/>
            <person name="Ma L."/>
            <person name="Huang J."/>
            <person name="Chen G.Z."/>
            <person name="Huang M.Z."/>
            <person name="Huang L."/>
            <person name="Peng D.H."/>
            <person name="Luo Y.B."/>
            <person name="Zou S.Q."/>
            <person name="Chen S.P."/>
            <person name="Lan S."/>
            <person name="Tsai W.C."/>
            <person name="Van de Peer Y."/>
            <person name="Liu Z.J."/>
        </authorList>
    </citation>
    <scope>NUCLEOTIDE SEQUENCE [LARGE SCALE GENOMIC DNA]</scope>
    <source>
        <strain evidence="7">Lor287</strain>
    </source>
</reference>
<dbReference type="EMBL" id="JBBWWQ010000006">
    <property type="protein sequence ID" value="KAK8944365.1"/>
    <property type="molecule type" value="Genomic_DNA"/>
</dbReference>
<keyword evidence="3" id="KW-0221">Differentiation</keyword>
<organism evidence="7 8">
    <name type="scientific">Platanthera zijinensis</name>
    <dbReference type="NCBI Taxonomy" id="2320716"/>
    <lineage>
        <taxon>Eukaryota</taxon>
        <taxon>Viridiplantae</taxon>
        <taxon>Streptophyta</taxon>
        <taxon>Embryophyta</taxon>
        <taxon>Tracheophyta</taxon>
        <taxon>Spermatophyta</taxon>
        <taxon>Magnoliopsida</taxon>
        <taxon>Liliopsida</taxon>
        <taxon>Asparagales</taxon>
        <taxon>Orchidaceae</taxon>
        <taxon>Orchidoideae</taxon>
        <taxon>Orchideae</taxon>
        <taxon>Orchidinae</taxon>
        <taxon>Platanthera</taxon>
    </lineage>
</organism>
<evidence type="ECO:0000313" key="8">
    <source>
        <dbReference type="Proteomes" id="UP001418222"/>
    </source>
</evidence>
<evidence type="ECO:0000256" key="4">
    <source>
        <dbReference type="ARBA" id="ARBA00023054"/>
    </source>
</evidence>
<name>A0AAP0G8C1_9ASPA</name>
<keyword evidence="2" id="KW-0217">Developmental protein</keyword>
<evidence type="ECO:0000313" key="7">
    <source>
        <dbReference type="EMBL" id="KAK8944365.1"/>
    </source>
</evidence>
<dbReference type="PANTHER" id="PTHR33405:SF20">
    <property type="entry name" value="PROTEIN FLX-LIKE 3"/>
    <property type="match status" value="1"/>
</dbReference>
<gene>
    <name evidence="7" type="ORF">KSP39_PZI008368</name>
</gene>
<evidence type="ECO:0000256" key="6">
    <source>
        <dbReference type="SAM" id="Coils"/>
    </source>
</evidence>
<dbReference type="GO" id="GO:0009908">
    <property type="term" value="P:flower development"/>
    <property type="evidence" value="ECO:0007669"/>
    <property type="project" value="UniProtKB-KW"/>
</dbReference>
<comment type="caution">
    <text evidence="7">The sequence shown here is derived from an EMBL/GenBank/DDBJ whole genome shotgun (WGS) entry which is preliminary data.</text>
</comment>
<proteinExistence type="inferred from homology"/>
<accession>A0AAP0G8C1</accession>
<dbReference type="GO" id="GO:0030154">
    <property type="term" value="P:cell differentiation"/>
    <property type="evidence" value="ECO:0007669"/>
    <property type="project" value="UniProtKB-KW"/>
</dbReference>
<keyword evidence="8" id="KW-1185">Reference proteome</keyword>
<dbReference type="AlphaFoldDB" id="A0AAP0G8C1"/>
<evidence type="ECO:0000256" key="2">
    <source>
        <dbReference type="ARBA" id="ARBA00022473"/>
    </source>
</evidence>
<feature type="coiled-coil region" evidence="6">
    <location>
        <begin position="86"/>
        <end position="113"/>
    </location>
</feature>
<protein>
    <submittedName>
        <fullName evidence="7">Uncharacterized protein</fullName>
    </submittedName>
</protein>
<keyword evidence="5" id="KW-0287">Flowering</keyword>
<evidence type="ECO:0000256" key="3">
    <source>
        <dbReference type="ARBA" id="ARBA00022782"/>
    </source>
</evidence>
<comment type="similarity">
    <text evidence="1">Belongs to the FLX family.</text>
</comment>
<evidence type="ECO:0000256" key="1">
    <source>
        <dbReference type="ARBA" id="ARBA00005405"/>
    </source>
</evidence>
<dbReference type="Proteomes" id="UP001418222">
    <property type="component" value="Unassembled WGS sequence"/>
</dbReference>
<keyword evidence="4 6" id="KW-0175">Coiled coil</keyword>